<dbReference type="EMBL" id="FJOG01000023">
    <property type="protein sequence ID" value="CZR63415.1"/>
    <property type="molecule type" value="Genomic_DNA"/>
</dbReference>
<keyword evidence="9" id="KW-1185">Reference proteome</keyword>
<keyword evidence="4 8" id="KW-0223">Dioxygenase</keyword>
<reference evidence="8 9" key="1">
    <citation type="submission" date="2016-03" db="EMBL/GenBank/DDBJ databases">
        <authorList>
            <person name="Ploux O."/>
        </authorList>
    </citation>
    <scope>NUCLEOTIDE SEQUENCE [LARGE SCALE GENOMIC DNA]</scope>
    <source>
        <strain evidence="8 9">UAMH 11012</strain>
    </source>
</reference>
<dbReference type="InterPro" id="IPR042098">
    <property type="entry name" value="TauD-like_sf"/>
</dbReference>
<dbReference type="Proteomes" id="UP000184330">
    <property type="component" value="Unassembled WGS sequence"/>
</dbReference>
<comment type="cofactor">
    <cofactor evidence="1">
        <name>Fe(2+)</name>
        <dbReference type="ChEBI" id="CHEBI:29033"/>
    </cofactor>
</comment>
<organism evidence="8 9">
    <name type="scientific">Phialocephala subalpina</name>
    <dbReference type="NCBI Taxonomy" id="576137"/>
    <lineage>
        <taxon>Eukaryota</taxon>
        <taxon>Fungi</taxon>
        <taxon>Dikarya</taxon>
        <taxon>Ascomycota</taxon>
        <taxon>Pezizomycotina</taxon>
        <taxon>Leotiomycetes</taxon>
        <taxon>Helotiales</taxon>
        <taxon>Mollisiaceae</taxon>
        <taxon>Phialocephala</taxon>
        <taxon>Phialocephala fortinii species complex</taxon>
    </lineage>
</organism>
<keyword evidence="5" id="KW-0560">Oxidoreductase</keyword>
<dbReference type="FunFam" id="3.60.130.10:FF:000003">
    <property type="entry name" value="Alpha-ketoglutarate-dependent taurine dioxygenase"/>
    <property type="match status" value="1"/>
</dbReference>
<accession>A0A1L7XEF4</accession>
<dbReference type="AlphaFoldDB" id="A0A1L7XEF4"/>
<dbReference type="OrthoDB" id="10257314at2759"/>
<feature type="domain" description="TauD/TfdA-like" evidence="7">
    <location>
        <begin position="95"/>
        <end position="362"/>
    </location>
</feature>
<evidence type="ECO:0000256" key="5">
    <source>
        <dbReference type="ARBA" id="ARBA00023002"/>
    </source>
</evidence>
<keyword evidence="3" id="KW-0479">Metal-binding</keyword>
<protein>
    <submittedName>
        <fullName evidence="8">Probable alpha-ketoglutarate-dependent taurine dioxygenase</fullName>
    </submittedName>
</protein>
<dbReference type="Pfam" id="PF02668">
    <property type="entry name" value="TauD"/>
    <property type="match status" value="1"/>
</dbReference>
<evidence type="ECO:0000313" key="8">
    <source>
        <dbReference type="EMBL" id="CZR63415.1"/>
    </source>
</evidence>
<evidence type="ECO:0000256" key="3">
    <source>
        <dbReference type="ARBA" id="ARBA00022723"/>
    </source>
</evidence>
<evidence type="ECO:0000259" key="7">
    <source>
        <dbReference type="Pfam" id="PF02668"/>
    </source>
</evidence>
<dbReference type="InterPro" id="IPR051323">
    <property type="entry name" value="AtsK-like"/>
</dbReference>
<keyword evidence="6" id="KW-0408">Iron</keyword>
<dbReference type="GO" id="GO:0005737">
    <property type="term" value="C:cytoplasm"/>
    <property type="evidence" value="ECO:0007669"/>
    <property type="project" value="TreeGrafter"/>
</dbReference>
<dbReference type="Gene3D" id="3.60.130.10">
    <property type="entry name" value="Clavaminate synthase-like"/>
    <property type="match status" value="1"/>
</dbReference>
<evidence type="ECO:0000256" key="1">
    <source>
        <dbReference type="ARBA" id="ARBA00001954"/>
    </source>
</evidence>
<dbReference type="STRING" id="576137.A0A1L7XEF4"/>
<dbReference type="GO" id="GO:0046872">
    <property type="term" value="F:metal ion binding"/>
    <property type="evidence" value="ECO:0007669"/>
    <property type="project" value="UniProtKB-KW"/>
</dbReference>
<gene>
    <name evidence="8" type="ORF">PAC_13312</name>
</gene>
<dbReference type="InterPro" id="IPR003819">
    <property type="entry name" value="TauD/TfdA-like"/>
</dbReference>
<evidence type="ECO:0000256" key="6">
    <source>
        <dbReference type="ARBA" id="ARBA00023004"/>
    </source>
</evidence>
<dbReference type="SUPFAM" id="SSF51197">
    <property type="entry name" value="Clavaminate synthase-like"/>
    <property type="match status" value="1"/>
</dbReference>
<evidence type="ECO:0000256" key="4">
    <source>
        <dbReference type="ARBA" id="ARBA00022964"/>
    </source>
</evidence>
<evidence type="ECO:0000256" key="2">
    <source>
        <dbReference type="ARBA" id="ARBA00005896"/>
    </source>
</evidence>
<dbReference type="PANTHER" id="PTHR30468">
    <property type="entry name" value="ALPHA-KETOGLUTARATE-DEPENDENT SULFONATE DIOXYGENASE"/>
    <property type="match status" value="1"/>
</dbReference>
<comment type="similarity">
    <text evidence="2">Belongs to the TfdA dioxygenase family.</text>
</comment>
<proteinExistence type="inferred from homology"/>
<dbReference type="GO" id="GO:0016706">
    <property type="term" value="F:2-oxoglutarate-dependent dioxygenase activity"/>
    <property type="evidence" value="ECO:0007669"/>
    <property type="project" value="TreeGrafter"/>
</dbReference>
<dbReference type="PANTHER" id="PTHR30468:SF1">
    <property type="entry name" value="ALPHA-KETOGLUTARATE-DEPENDENT SULFONATE DIOXYGENASE"/>
    <property type="match status" value="1"/>
</dbReference>
<evidence type="ECO:0000313" key="9">
    <source>
        <dbReference type="Proteomes" id="UP000184330"/>
    </source>
</evidence>
<sequence length="376" mass="41927">MSPAAIEVPEKVSRTTKVPTGQLSGAFLDLAPIDYELEAEKKGKDGVKPAKYPHYLPTWPDVKWAPLEPFHHCDPGLDADTDYPEILTRGVKAFEVTPSIGTEIKGMQLSKLSPAGKDQLARFVAERKVVIFRDQDFADLPIGEAVNFVRYFGRPHLHPLSGAPKGHPEVHLVHKAAGDRTAEDFFKAKTSSVLWHSDVSYERQPPGTTFLMMLDGPASGGDTLYVNTAEAYNRLSEAFKERLHGLKALHSGFDQASAHLRKGGVVRREPVMNEHPVVRTHPVTGEKSLYVNPQFTRSIVGYKQEESDALLKFLYDHIAYGSDFQMRARWEEKTVVIWDNRVTSHSALLDWKAGARRHLARIAAQAEAPTETPYVA</sequence>
<name>A0A1L7XEF4_9HELO</name>